<sequence length="467" mass="50405">METPLMLSKYLLLGLLLIAALPATLFASNGQAKDPGAEATEWLQAFLRVDTVNPPGNESRAVDFYAEIFDREGIVWESAESAPGRGNIWARIKGGDEPALILLQHTDVVPSNPEYWSVEPLSGLIRDGYLWGRGALDMKGTGISHLAAFLALHRAGKPLNRDVIFLATADEEAGGKFGVGWMVEHHPEVFAGAGLLLNEGGGGSRSGDQVVFGVEVTQKVPVWLRLTAEGTPGHGSSPRSTSAVDSLIGALTRLQGNPFPARIIAPVDAMFKSMALDAPAEQAAVFTDMRSAIKQPGYLQQLQSDSPRLHAITRDTCSITRLQGSSKINVIPPVAWAEIDCRILPDRPASAFIADINKLLEGRGILVTEILSFGSAISTTDTVLYRAIEEFANERYPGSRVMPAVLGGFTDSHFTRELGIASYGFSPVVNSERDYVGIHGNDERINIADFREGVDNLIYLLGKVVYP</sequence>
<keyword evidence="6" id="KW-0732">Signal</keyword>
<dbReference type="SUPFAM" id="SSF55031">
    <property type="entry name" value="Bacterial exopeptidase dimerisation domain"/>
    <property type="match status" value="1"/>
</dbReference>
<dbReference type="PANTHER" id="PTHR45962:SF1">
    <property type="entry name" value="N-FATTY-ACYL-AMINO ACID SYNTHASE_HYDROLASE PM20D1"/>
    <property type="match status" value="1"/>
</dbReference>
<dbReference type="InterPro" id="IPR047177">
    <property type="entry name" value="Pept_M20A"/>
</dbReference>
<dbReference type="Pfam" id="PF07687">
    <property type="entry name" value="M20_dimer"/>
    <property type="match status" value="1"/>
</dbReference>
<feature type="domain" description="Peptidase M20 dimerisation" evidence="7">
    <location>
        <begin position="219"/>
        <end position="361"/>
    </location>
</feature>
<gene>
    <name evidence="8" type="ORF">EYC98_15230</name>
</gene>
<dbReference type="InterPro" id="IPR011650">
    <property type="entry name" value="Peptidase_M20_dimer"/>
</dbReference>
<comment type="caution">
    <text evidence="8">The sequence shown here is derived from an EMBL/GenBank/DDBJ whole genome shotgun (WGS) entry which is preliminary data.</text>
</comment>
<dbReference type="Gene3D" id="3.30.70.360">
    <property type="match status" value="1"/>
</dbReference>
<feature type="signal peptide" evidence="6">
    <location>
        <begin position="1"/>
        <end position="32"/>
    </location>
</feature>
<dbReference type="Pfam" id="PF01546">
    <property type="entry name" value="Peptidase_M20"/>
    <property type="match status" value="1"/>
</dbReference>
<name>A0ABT3TIS4_9GAMM</name>
<dbReference type="InterPro" id="IPR036264">
    <property type="entry name" value="Bact_exopeptidase_dim_dom"/>
</dbReference>
<proteinExistence type="inferred from homology"/>
<evidence type="ECO:0000256" key="5">
    <source>
        <dbReference type="ARBA" id="ARBA00022833"/>
    </source>
</evidence>
<dbReference type="PANTHER" id="PTHR45962">
    <property type="entry name" value="N-FATTY-ACYL-AMINO ACID SYNTHASE/HYDROLASE PM20D1"/>
    <property type="match status" value="1"/>
</dbReference>
<organism evidence="8 9">
    <name type="scientific">Candidatus Litorirhabdus singularis</name>
    <dbReference type="NCBI Taxonomy" id="2518993"/>
    <lineage>
        <taxon>Bacteria</taxon>
        <taxon>Pseudomonadati</taxon>
        <taxon>Pseudomonadota</taxon>
        <taxon>Gammaproteobacteria</taxon>
        <taxon>Cellvibrionales</taxon>
        <taxon>Halieaceae</taxon>
        <taxon>Candidatus Litorirhabdus</taxon>
    </lineage>
</organism>
<comment type="similarity">
    <text evidence="1">Belongs to the peptidase M20A family.</text>
</comment>
<accession>A0ABT3TIS4</accession>
<protein>
    <submittedName>
        <fullName evidence="8">M20/M25/M40 family metallo-hydrolase</fullName>
    </submittedName>
</protein>
<keyword evidence="2" id="KW-0645">Protease</keyword>
<dbReference type="InterPro" id="IPR002933">
    <property type="entry name" value="Peptidase_M20"/>
</dbReference>
<reference evidence="8" key="1">
    <citation type="submission" date="2019-02" db="EMBL/GenBank/DDBJ databases">
        <authorList>
            <person name="Li S.-H."/>
        </authorList>
    </citation>
    <scope>NUCLEOTIDE SEQUENCE</scope>
    <source>
        <strain evidence="8">IMCC14734</strain>
    </source>
</reference>
<evidence type="ECO:0000259" key="7">
    <source>
        <dbReference type="Pfam" id="PF07687"/>
    </source>
</evidence>
<evidence type="ECO:0000256" key="2">
    <source>
        <dbReference type="ARBA" id="ARBA00022670"/>
    </source>
</evidence>
<evidence type="ECO:0000256" key="4">
    <source>
        <dbReference type="ARBA" id="ARBA00022801"/>
    </source>
</evidence>
<keyword evidence="5" id="KW-0862">Zinc</keyword>
<evidence type="ECO:0000256" key="1">
    <source>
        <dbReference type="ARBA" id="ARBA00006247"/>
    </source>
</evidence>
<evidence type="ECO:0000256" key="6">
    <source>
        <dbReference type="SAM" id="SignalP"/>
    </source>
</evidence>
<evidence type="ECO:0000313" key="9">
    <source>
        <dbReference type="Proteomes" id="UP001143362"/>
    </source>
</evidence>
<dbReference type="EMBL" id="SHNN01000003">
    <property type="protein sequence ID" value="MCX2982213.1"/>
    <property type="molecule type" value="Genomic_DNA"/>
</dbReference>
<keyword evidence="9" id="KW-1185">Reference proteome</keyword>
<keyword evidence="4" id="KW-0378">Hydrolase</keyword>
<feature type="chain" id="PRO_5045367824" evidence="6">
    <location>
        <begin position="33"/>
        <end position="467"/>
    </location>
</feature>
<dbReference type="Gene3D" id="3.40.630.10">
    <property type="entry name" value="Zn peptidases"/>
    <property type="match status" value="1"/>
</dbReference>
<dbReference type="Proteomes" id="UP001143362">
    <property type="component" value="Unassembled WGS sequence"/>
</dbReference>
<keyword evidence="3" id="KW-0479">Metal-binding</keyword>
<evidence type="ECO:0000256" key="3">
    <source>
        <dbReference type="ARBA" id="ARBA00022723"/>
    </source>
</evidence>
<dbReference type="Gene3D" id="1.10.150.900">
    <property type="match status" value="1"/>
</dbReference>
<dbReference type="SUPFAM" id="SSF53187">
    <property type="entry name" value="Zn-dependent exopeptidases"/>
    <property type="match status" value="1"/>
</dbReference>
<dbReference type="PIRSF" id="PIRSF036696">
    <property type="entry name" value="ACY-1"/>
    <property type="match status" value="1"/>
</dbReference>
<evidence type="ECO:0000313" key="8">
    <source>
        <dbReference type="EMBL" id="MCX2982213.1"/>
    </source>
</evidence>